<feature type="transmembrane region" description="Helical" evidence="1">
    <location>
        <begin position="143"/>
        <end position="162"/>
    </location>
</feature>
<feature type="transmembrane region" description="Helical" evidence="1">
    <location>
        <begin position="73"/>
        <end position="89"/>
    </location>
</feature>
<accession>A0A388TCK5</accession>
<evidence type="ECO:0000313" key="2">
    <source>
        <dbReference type="EMBL" id="GBR74097.1"/>
    </source>
</evidence>
<comment type="caution">
    <text evidence="2">The sequence shown here is derived from an EMBL/GenBank/DDBJ whole genome shotgun (WGS) entry which is preliminary data.</text>
</comment>
<dbReference type="Proteomes" id="UP000269352">
    <property type="component" value="Unassembled WGS sequence"/>
</dbReference>
<evidence type="ECO:0000313" key="3">
    <source>
        <dbReference type="Proteomes" id="UP000269352"/>
    </source>
</evidence>
<feature type="transmembrane region" description="Helical" evidence="1">
    <location>
        <begin position="174"/>
        <end position="191"/>
    </location>
</feature>
<dbReference type="AlphaFoldDB" id="A0A388TCK5"/>
<keyword evidence="1" id="KW-0472">Membrane</keyword>
<feature type="non-terminal residue" evidence="2">
    <location>
        <position position="1"/>
    </location>
</feature>
<name>A0A388TCK5_TERA1</name>
<feature type="transmembrane region" description="Helical" evidence="1">
    <location>
        <begin position="20"/>
        <end position="42"/>
    </location>
</feature>
<organism evidence="2 3">
    <name type="scientific">Termititenax aidoneus</name>
    <dbReference type="NCBI Taxonomy" id="2218524"/>
    <lineage>
        <taxon>Bacteria</taxon>
        <taxon>Bacillati</taxon>
        <taxon>Candidatus Margulisiibacteriota</taxon>
        <taxon>Candidatus Termititenacia</taxon>
        <taxon>Candidatus Termititenacales</taxon>
        <taxon>Candidatus Termititenacaceae</taxon>
        <taxon>Candidatus Termititenax</taxon>
    </lineage>
</organism>
<feature type="transmembrane region" description="Helical" evidence="1">
    <location>
        <begin position="203"/>
        <end position="220"/>
    </location>
</feature>
<gene>
    <name evidence="2" type="ORF">NO1_1330</name>
</gene>
<protein>
    <submittedName>
        <fullName evidence="2">Uncharacterized protein</fullName>
    </submittedName>
</protein>
<reference evidence="2 3" key="1">
    <citation type="journal article" date="2019" name="ISME J.">
        <title>Genome analyses of uncultured TG2/ZB3 bacteria in 'Margulisbacteria' specifically attached to ectosymbiotic spirochetes of protists in the termite gut.</title>
        <authorList>
            <person name="Utami Y.D."/>
            <person name="Kuwahara H."/>
            <person name="Igai K."/>
            <person name="Murakami T."/>
            <person name="Sugaya K."/>
            <person name="Morikawa T."/>
            <person name="Nagura Y."/>
            <person name="Yuki M."/>
            <person name="Deevong P."/>
            <person name="Inoue T."/>
            <person name="Kihara K."/>
            <person name="Lo N."/>
            <person name="Yamada A."/>
            <person name="Ohkuma M."/>
            <person name="Hongoh Y."/>
        </authorList>
    </citation>
    <scope>NUCLEOTIDE SEQUENCE [LARGE SCALE GENOMIC DNA]</scope>
    <source>
        <strain evidence="2">NkOx7-01</strain>
    </source>
</reference>
<evidence type="ECO:0000256" key="1">
    <source>
        <dbReference type="SAM" id="Phobius"/>
    </source>
</evidence>
<keyword evidence="1" id="KW-1133">Transmembrane helix</keyword>
<keyword evidence="1" id="KW-0812">Transmembrane</keyword>
<proteinExistence type="predicted"/>
<keyword evidence="3" id="KW-1185">Reference proteome</keyword>
<dbReference type="EMBL" id="BGZN01000029">
    <property type="protein sequence ID" value="GBR74097.1"/>
    <property type="molecule type" value="Genomic_DNA"/>
</dbReference>
<sequence length="297" mass="34094">LNSFSQFVLITAGLFIYRTVWVLPWALLISLILAVGVFFAGYNPYITNFLHHGTPLFMWPVAKLSLMEYFKNCAQYLLALLFFNNPHFIPFSPWKLLYLSNGSGLKRYLAYDAGFGLFFLEICFLAVCLFCSGQRGRVNKKELGAVVLFPCFLILFISAVSFLNYCRIYGEGGYLARFIPYLWYIFCFPLLKIDFAAPKCKTLAVLFAALVLLNNGLLFGRNTTVALIRTVVLRRNIAEIRTLPEEQIAIVLDEAEFRHAIEEKLNHFKVAKSFLFTTDDKLPHKQFTRMKAIRVAR</sequence>
<feature type="transmembrane region" description="Helical" evidence="1">
    <location>
        <begin position="109"/>
        <end position="131"/>
    </location>
</feature>